<dbReference type="Proteomes" id="UP000308197">
    <property type="component" value="Unassembled WGS sequence"/>
</dbReference>
<feature type="region of interest" description="Disordered" evidence="1">
    <location>
        <begin position="1"/>
        <end position="32"/>
    </location>
</feature>
<organism evidence="2 3">
    <name type="scientific">Polyporus arcularius HHB13444</name>
    <dbReference type="NCBI Taxonomy" id="1314778"/>
    <lineage>
        <taxon>Eukaryota</taxon>
        <taxon>Fungi</taxon>
        <taxon>Dikarya</taxon>
        <taxon>Basidiomycota</taxon>
        <taxon>Agaricomycotina</taxon>
        <taxon>Agaricomycetes</taxon>
        <taxon>Polyporales</taxon>
        <taxon>Polyporaceae</taxon>
        <taxon>Polyporus</taxon>
    </lineage>
</organism>
<dbReference type="InParanoid" id="A0A5C3PGK6"/>
<dbReference type="AlphaFoldDB" id="A0A5C3PGK6"/>
<proteinExistence type="predicted"/>
<dbReference type="EMBL" id="ML211113">
    <property type="protein sequence ID" value="TFK88441.1"/>
    <property type="molecule type" value="Genomic_DNA"/>
</dbReference>
<evidence type="ECO:0000313" key="2">
    <source>
        <dbReference type="EMBL" id="TFK88441.1"/>
    </source>
</evidence>
<gene>
    <name evidence="2" type="ORF">K466DRAFT_662331</name>
</gene>
<feature type="compositionally biased region" description="Low complexity" evidence="1">
    <location>
        <begin position="250"/>
        <end position="268"/>
    </location>
</feature>
<protein>
    <submittedName>
        <fullName evidence="2">Uncharacterized protein</fullName>
    </submittedName>
</protein>
<keyword evidence="3" id="KW-1185">Reference proteome</keyword>
<name>A0A5C3PGK6_9APHY</name>
<evidence type="ECO:0000256" key="1">
    <source>
        <dbReference type="SAM" id="MobiDB-lite"/>
    </source>
</evidence>
<sequence length="352" mass="37729">MTSTYAPLKPISNGPKASHPLNAAPPAAGSTKASTTDVRFCSQCRRTLSPSTVYKWCEVCRLKDREKAKRKKLRALELAAQVHAAASSVPVTPDARSVAINLDGDDTDVEMQGPGAVAFMHTKRKACEMESDTLGAGPSQHATSETEYQTEGLFMDALSQRMRDSRASSSTASAPSYVEFFGSYTIVMDPNVSAVRRAKRTKADLMKSAHLQFGDLIKYESTTRNIGHARTYWCACNPAPTPPALLAQHPASQPPATFASTPSSTPPTIKRTQSTLTSWLSKPAPPSGMHISRPADPVKVPTPPPGCGGTITVSVVEDASHPLASMGIKGQRIAVRVEHPGRDVNKSFAFEQ</sequence>
<reference evidence="2 3" key="1">
    <citation type="journal article" date="2019" name="Nat. Ecol. Evol.">
        <title>Megaphylogeny resolves global patterns of mushroom evolution.</title>
        <authorList>
            <person name="Varga T."/>
            <person name="Krizsan K."/>
            <person name="Foldi C."/>
            <person name="Dima B."/>
            <person name="Sanchez-Garcia M."/>
            <person name="Sanchez-Ramirez S."/>
            <person name="Szollosi G.J."/>
            <person name="Szarkandi J.G."/>
            <person name="Papp V."/>
            <person name="Albert L."/>
            <person name="Andreopoulos W."/>
            <person name="Angelini C."/>
            <person name="Antonin V."/>
            <person name="Barry K.W."/>
            <person name="Bougher N.L."/>
            <person name="Buchanan P."/>
            <person name="Buyck B."/>
            <person name="Bense V."/>
            <person name="Catcheside P."/>
            <person name="Chovatia M."/>
            <person name="Cooper J."/>
            <person name="Damon W."/>
            <person name="Desjardin D."/>
            <person name="Finy P."/>
            <person name="Geml J."/>
            <person name="Haridas S."/>
            <person name="Hughes K."/>
            <person name="Justo A."/>
            <person name="Karasinski D."/>
            <person name="Kautmanova I."/>
            <person name="Kiss B."/>
            <person name="Kocsube S."/>
            <person name="Kotiranta H."/>
            <person name="LaButti K.M."/>
            <person name="Lechner B.E."/>
            <person name="Liimatainen K."/>
            <person name="Lipzen A."/>
            <person name="Lukacs Z."/>
            <person name="Mihaltcheva S."/>
            <person name="Morgado L.N."/>
            <person name="Niskanen T."/>
            <person name="Noordeloos M.E."/>
            <person name="Ohm R.A."/>
            <person name="Ortiz-Santana B."/>
            <person name="Ovrebo C."/>
            <person name="Racz N."/>
            <person name="Riley R."/>
            <person name="Savchenko A."/>
            <person name="Shiryaev A."/>
            <person name="Soop K."/>
            <person name="Spirin V."/>
            <person name="Szebenyi C."/>
            <person name="Tomsovsky M."/>
            <person name="Tulloss R.E."/>
            <person name="Uehling J."/>
            <person name="Grigoriev I.V."/>
            <person name="Vagvolgyi C."/>
            <person name="Papp T."/>
            <person name="Martin F.M."/>
            <person name="Miettinen O."/>
            <person name="Hibbett D.S."/>
            <person name="Nagy L.G."/>
        </authorList>
    </citation>
    <scope>NUCLEOTIDE SEQUENCE [LARGE SCALE GENOMIC DNA]</scope>
    <source>
        <strain evidence="2 3">HHB13444</strain>
    </source>
</reference>
<accession>A0A5C3PGK6</accession>
<evidence type="ECO:0000313" key="3">
    <source>
        <dbReference type="Proteomes" id="UP000308197"/>
    </source>
</evidence>
<feature type="region of interest" description="Disordered" evidence="1">
    <location>
        <begin position="250"/>
        <end position="270"/>
    </location>
</feature>